<dbReference type="Pfam" id="PF02214">
    <property type="entry name" value="BTB_2"/>
    <property type="match status" value="1"/>
</dbReference>
<dbReference type="OrthoDB" id="2414723at2759"/>
<dbReference type="PANTHER" id="PTHR14499:SF136">
    <property type="entry name" value="GH08630P"/>
    <property type="match status" value="1"/>
</dbReference>
<gene>
    <name evidence="2" type="ORF">AMORRO_LOCUS12686</name>
</gene>
<dbReference type="EMBL" id="CAJVPV010019379">
    <property type="protein sequence ID" value="CAG8710941.1"/>
    <property type="molecule type" value="Genomic_DNA"/>
</dbReference>
<dbReference type="AlphaFoldDB" id="A0A9N9HXC4"/>
<dbReference type="GO" id="GO:0051260">
    <property type="term" value="P:protein homooligomerization"/>
    <property type="evidence" value="ECO:0007669"/>
    <property type="project" value="InterPro"/>
</dbReference>
<feature type="non-terminal residue" evidence="2">
    <location>
        <position position="1"/>
    </location>
</feature>
<dbReference type="SUPFAM" id="SSF54695">
    <property type="entry name" value="POZ domain"/>
    <property type="match status" value="1"/>
</dbReference>
<dbReference type="PROSITE" id="PS50097">
    <property type="entry name" value="BTB"/>
    <property type="match status" value="1"/>
</dbReference>
<accession>A0A9N9HXC4</accession>
<reference evidence="2" key="1">
    <citation type="submission" date="2021-06" db="EMBL/GenBank/DDBJ databases">
        <authorList>
            <person name="Kallberg Y."/>
            <person name="Tangrot J."/>
            <person name="Rosling A."/>
        </authorList>
    </citation>
    <scope>NUCLEOTIDE SEQUENCE</scope>
    <source>
        <strain evidence="2">CL551</strain>
    </source>
</reference>
<dbReference type="SMART" id="SM00225">
    <property type="entry name" value="BTB"/>
    <property type="match status" value="1"/>
</dbReference>
<dbReference type="PANTHER" id="PTHR14499">
    <property type="entry name" value="POTASSIUM CHANNEL TETRAMERIZATION DOMAIN-CONTAINING"/>
    <property type="match status" value="1"/>
</dbReference>
<feature type="domain" description="BTB" evidence="1">
    <location>
        <begin position="12"/>
        <end position="84"/>
    </location>
</feature>
<comment type="caution">
    <text evidence="2">The sequence shown here is derived from an EMBL/GenBank/DDBJ whole genome shotgun (WGS) entry which is preliminary data.</text>
</comment>
<evidence type="ECO:0000313" key="2">
    <source>
        <dbReference type="EMBL" id="CAG8710941.1"/>
    </source>
</evidence>
<name>A0A9N9HXC4_9GLOM</name>
<dbReference type="InterPro" id="IPR011333">
    <property type="entry name" value="SKP1/BTB/POZ_sf"/>
</dbReference>
<dbReference type="Gene3D" id="3.30.710.10">
    <property type="entry name" value="Potassium Channel Kv1.1, Chain A"/>
    <property type="match status" value="1"/>
</dbReference>
<keyword evidence="3" id="KW-1185">Reference proteome</keyword>
<sequence length="261" mass="30417">MSEFDTPTKMGEIIILNVGGVKYETYRSTLTAYPDTFLGTMFQERNQDMVHPINGTNEYFIDRDGDCFRYILQFYRTGKVFWPEPNAGRISITRQELEQELNYFQIPCPSPPNPSKDLQTKPSYGSRSISEQINQFVKTVKHIIELIEKESRQQFLLKRHLEIQIFLKFKSNRSEVDYYVALYNGNEFLLDNQNIRGLTMGYILLEEFGDDIGGHLKKFFPELSWNITKETIVQILTPVHILTVEMCINNKFSHDEIVSGS</sequence>
<organism evidence="2 3">
    <name type="scientific">Acaulospora morrowiae</name>
    <dbReference type="NCBI Taxonomy" id="94023"/>
    <lineage>
        <taxon>Eukaryota</taxon>
        <taxon>Fungi</taxon>
        <taxon>Fungi incertae sedis</taxon>
        <taxon>Mucoromycota</taxon>
        <taxon>Glomeromycotina</taxon>
        <taxon>Glomeromycetes</taxon>
        <taxon>Diversisporales</taxon>
        <taxon>Acaulosporaceae</taxon>
        <taxon>Acaulospora</taxon>
    </lineage>
</organism>
<dbReference type="InterPro" id="IPR000210">
    <property type="entry name" value="BTB/POZ_dom"/>
</dbReference>
<evidence type="ECO:0000259" key="1">
    <source>
        <dbReference type="PROSITE" id="PS50097"/>
    </source>
</evidence>
<dbReference type="InterPro" id="IPR003131">
    <property type="entry name" value="T1-type_BTB"/>
</dbReference>
<evidence type="ECO:0000313" key="3">
    <source>
        <dbReference type="Proteomes" id="UP000789342"/>
    </source>
</evidence>
<proteinExistence type="predicted"/>
<protein>
    <submittedName>
        <fullName evidence="2">11195_t:CDS:1</fullName>
    </submittedName>
</protein>
<dbReference type="Proteomes" id="UP000789342">
    <property type="component" value="Unassembled WGS sequence"/>
</dbReference>